<keyword evidence="2" id="KW-0285">Flavoprotein</keyword>
<evidence type="ECO:0000256" key="2">
    <source>
        <dbReference type="ARBA" id="ARBA00022630"/>
    </source>
</evidence>
<evidence type="ECO:0000313" key="7">
    <source>
        <dbReference type="Proteomes" id="UP000481861"/>
    </source>
</evidence>
<keyword evidence="4" id="KW-0560">Oxidoreductase</keyword>
<comment type="caution">
    <text evidence="6">The sequence shown here is derived from an EMBL/GenBank/DDBJ whole genome shotgun (WGS) entry which is preliminary data.</text>
</comment>
<dbReference type="Gene3D" id="3.30.465.10">
    <property type="match status" value="1"/>
</dbReference>
<dbReference type="SUPFAM" id="SSF56176">
    <property type="entry name" value="FAD-binding/transporter-associated domain-like"/>
    <property type="match status" value="1"/>
</dbReference>
<dbReference type="GO" id="GO:0016491">
    <property type="term" value="F:oxidoreductase activity"/>
    <property type="evidence" value="ECO:0007669"/>
    <property type="project" value="UniProtKB-KW"/>
</dbReference>
<evidence type="ECO:0000256" key="4">
    <source>
        <dbReference type="ARBA" id="ARBA00023002"/>
    </source>
</evidence>
<evidence type="ECO:0000256" key="1">
    <source>
        <dbReference type="ARBA" id="ARBA00005466"/>
    </source>
</evidence>
<dbReference type="GO" id="GO:0071949">
    <property type="term" value="F:FAD binding"/>
    <property type="evidence" value="ECO:0007669"/>
    <property type="project" value="InterPro"/>
</dbReference>
<name>A0A7C8M222_9PLEO</name>
<comment type="similarity">
    <text evidence="1">Belongs to the oxygen-dependent FAD-linked oxidoreductase family.</text>
</comment>
<sequence length="477" mass="51592">MAASKAIEALKEVFPADQLAVGGTEEFDKLNNSYLSLLQSELVPAAIFLPKSKDEVVKFVQTIKPFALTGDVSFAIRGAGQQPVPGCSNIAGNGITLDLRFLTGIELKDGVVSLGAGERWGPIYEKLHEQGLGVSGSRSALGGIGGLALAGGLSFFSSREGFICDTVVNYEIVLSSGETVNANSNENPDLFRALRGGGNNFGIVTRFDLRTFKQGPFWGGAVFYFPSAFSAQVQAYCDELNKPDASEETHIMVSQGYSGLFKALGGHFCMNQLYYTREVEKPAVLEPFVSVQPQIDAMNSMRMLTLKDAANEQAKQSSDCVRCAYMNTTVKADAATLIAASNIFTAAFQPLVDLDGFTCAFTLQAYPVSLLKKCDNSLGLDAANGPLMSILLLNWWKNKTDDDLVIQTFKGVLQKIDEDAAARGTAVPYKYMNYAYRFQDPITSYGDELHGKLRDVSNKYDAEGLFQKGVPGGFKLG</sequence>
<evidence type="ECO:0000313" key="6">
    <source>
        <dbReference type="EMBL" id="KAF2865235.1"/>
    </source>
</evidence>
<dbReference type="InterPro" id="IPR050416">
    <property type="entry name" value="FAD-linked_Oxidoreductase"/>
</dbReference>
<organism evidence="6 7">
    <name type="scientific">Massariosphaeria phaeospora</name>
    <dbReference type="NCBI Taxonomy" id="100035"/>
    <lineage>
        <taxon>Eukaryota</taxon>
        <taxon>Fungi</taxon>
        <taxon>Dikarya</taxon>
        <taxon>Ascomycota</taxon>
        <taxon>Pezizomycotina</taxon>
        <taxon>Dothideomycetes</taxon>
        <taxon>Pleosporomycetidae</taxon>
        <taxon>Pleosporales</taxon>
        <taxon>Pleosporales incertae sedis</taxon>
        <taxon>Massariosphaeria</taxon>
    </lineage>
</organism>
<evidence type="ECO:0000256" key="3">
    <source>
        <dbReference type="ARBA" id="ARBA00022827"/>
    </source>
</evidence>
<dbReference type="InterPro" id="IPR016166">
    <property type="entry name" value="FAD-bd_PCMH"/>
</dbReference>
<proteinExistence type="inferred from homology"/>
<feature type="domain" description="FAD-binding PCMH-type" evidence="5">
    <location>
        <begin position="40"/>
        <end position="214"/>
    </location>
</feature>
<protein>
    <recommendedName>
        <fullName evidence="5">FAD-binding PCMH-type domain-containing protein</fullName>
    </recommendedName>
</protein>
<dbReference type="InterPro" id="IPR006094">
    <property type="entry name" value="Oxid_FAD_bind_N"/>
</dbReference>
<dbReference type="EMBL" id="JAADJZ010000035">
    <property type="protein sequence ID" value="KAF2865235.1"/>
    <property type="molecule type" value="Genomic_DNA"/>
</dbReference>
<dbReference type="OrthoDB" id="2151789at2759"/>
<dbReference type="AlphaFoldDB" id="A0A7C8M222"/>
<dbReference type="PROSITE" id="PS51387">
    <property type="entry name" value="FAD_PCMH"/>
    <property type="match status" value="1"/>
</dbReference>
<dbReference type="PANTHER" id="PTHR42973:SF22">
    <property type="entry name" value="FAD-BINDING PCMH-TYPE DOMAIN-CONTAINING PROTEIN-RELATED"/>
    <property type="match status" value="1"/>
</dbReference>
<dbReference type="Proteomes" id="UP000481861">
    <property type="component" value="Unassembled WGS sequence"/>
</dbReference>
<gene>
    <name evidence="6" type="ORF">BDV95DRAFT_260051</name>
</gene>
<dbReference type="InterPro" id="IPR036318">
    <property type="entry name" value="FAD-bd_PCMH-like_sf"/>
</dbReference>
<reference evidence="6 7" key="1">
    <citation type="submission" date="2020-01" db="EMBL/GenBank/DDBJ databases">
        <authorList>
            <consortium name="DOE Joint Genome Institute"/>
            <person name="Haridas S."/>
            <person name="Albert R."/>
            <person name="Binder M."/>
            <person name="Bloem J."/>
            <person name="Labutti K."/>
            <person name="Salamov A."/>
            <person name="Andreopoulos B."/>
            <person name="Baker S.E."/>
            <person name="Barry K."/>
            <person name="Bills G."/>
            <person name="Bluhm B.H."/>
            <person name="Cannon C."/>
            <person name="Castanera R."/>
            <person name="Culley D.E."/>
            <person name="Daum C."/>
            <person name="Ezra D."/>
            <person name="Gonzalez J.B."/>
            <person name="Henrissat B."/>
            <person name="Kuo A."/>
            <person name="Liang C."/>
            <person name="Lipzen A."/>
            <person name="Lutzoni F."/>
            <person name="Magnuson J."/>
            <person name="Mondo S."/>
            <person name="Nolan M."/>
            <person name="Ohm R."/>
            <person name="Pangilinan J."/>
            <person name="Park H.-J.H."/>
            <person name="Ramirez L."/>
            <person name="Alfaro M."/>
            <person name="Sun H."/>
            <person name="Tritt A."/>
            <person name="Yoshinaga Y."/>
            <person name="Zwiers L.-H.L."/>
            <person name="Turgeon B.G."/>
            <person name="Goodwin S.B."/>
            <person name="Spatafora J.W."/>
            <person name="Crous P.W."/>
            <person name="Grigoriev I.V."/>
        </authorList>
    </citation>
    <scope>NUCLEOTIDE SEQUENCE [LARGE SCALE GENOMIC DNA]</scope>
    <source>
        <strain evidence="6 7">CBS 611.86</strain>
    </source>
</reference>
<dbReference type="InterPro" id="IPR016169">
    <property type="entry name" value="FAD-bd_PCMH_sub2"/>
</dbReference>
<accession>A0A7C8M222</accession>
<dbReference type="Pfam" id="PF01565">
    <property type="entry name" value="FAD_binding_4"/>
    <property type="match status" value="1"/>
</dbReference>
<dbReference type="PANTHER" id="PTHR42973">
    <property type="entry name" value="BINDING OXIDOREDUCTASE, PUTATIVE (AFU_ORTHOLOGUE AFUA_1G17690)-RELATED"/>
    <property type="match status" value="1"/>
</dbReference>
<keyword evidence="3" id="KW-0274">FAD</keyword>
<evidence type="ECO:0000259" key="5">
    <source>
        <dbReference type="PROSITE" id="PS51387"/>
    </source>
</evidence>
<keyword evidence="7" id="KW-1185">Reference proteome</keyword>